<dbReference type="GO" id="GO:0045814">
    <property type="term" value="P:negative regulation of gene expression, epigenetic"/>
    <property type="evidence" value="ECO:0007669"/>
    <property type="project" value="TreeGrafter"/>
</dbReference>
<name>S8C200_9LAMI</name>
<dbReference type="PANTHER" id="PTHR12628:SF13">
    <property type="entry name" value="HOMEOBOX PROTEIN HAT3.1"/>
    <property type="match status" value="1"/>
</dbReference>
<feature type="region of interest" description="Disordered" evidence="3">
    <location>
        <begin position="1"/>
        <end position="135"/>
    </location>
</feature>
<dbReference type="GO" id="GO:0003682">
    <property type="term" value="F:chromatin binding"/>
    <property type="evidence" value="ECO:0007669"/>
    <property type="project" value="TreeGrafter"/>
</dbReference>
<dbReference type="Proteomes" id="UP000015453">
    <property type="component" value="Unassembled WGS sequence"/>
</dbReference>
<protein>
    <submittedName>
        <fullName evidence="4">Uncharacterized protein</fullName>
    </submittedName>
</protein>
<evidence type="ECO:0000313" key="4">
    <source>
        <dbReference type="EMBL" id="EPS60729.1"/>
    </source>
</evidence>
<dbReference type="EMBL" id="AUSU01007339">
    <property type="protein sequence ID" value="EPS60729.1"/>
    <property type="molecule type" value="Genomic_DNA"/>
</dbReference>
<organism evidence="4 5">
    <name type="scientific">Genlisea aurea</name>
    <dbReference type="NCBI Taxonomy" id="192259"/>
    <lineage>
        <taxon>Eukaryota</taxon>
        <taxon>Viridiplantae</taxon>
        <taxon>Streptophyta</taxon>
        <taxon>Embryophyta</taxon>
        <taxon>Tracheophyta</taxon>
        <taxon>Spermatophyta</taxon>
        <taxon>Magnoliopsida</taxon>
        <taxon>eudicotyledons</taxon>
        <taxon>Gunneridae</taxon>
        <taxon>Pentapetalae</taxon>
        <taxon>asterids</taxon>
        <taxon>lamiids</taxon>
        <taxon>Lamiales</taxon>
        <taxon>Lentibulariaceae</taxon>
        <taxon>Genlisea</taxon>
    </lineage>
</organism>
<dbReference type="AlphaFoldDB" id="S8C200"/>
<dbReference type="GO" id="GO:0003677">
    <property type="term" value="F:DNA binding"/>
    <property type="evidence" value="ECO:0007669"/>
    <property type="project" value="TreeGrafter"/>
</dbReference>
<evidence type="ECO:0000313" key="5">
    <source>
        <dbReference type="Proteomes" id="UP000015453"/>
    </source>
</evidence>
<proteinExistence type="predicted"/>
<gene>
    <name evidence="4" type="ORF">M569_14073</name>
</gene>
<keyword evidence="5" id="KW-1185">Reference proteome</keyword>
<dbReference type="OrthoDB" id="1903104at2759"/>
<dbReference type="PANTHER" id="PTHR12628">
    <property type="entry name" value="POLYCOMB-LIKE TRANSCRIPTION FACTOR"/>
    <property type="match status" value="1"/>
</dbReference>
<feature type="compositionally biased region" description="Basic and acidic residues" evidence="3">
    <location>
        <begin position="96"/>
        <end position="120"/>
    </location>
</feature>
<feature type="compositionally biased region" description="Basic and acidic residues" evidence="3">
    <location>
        <begin position="60"/>
        <end position="77"/>
    </location>
</feature>
<accession>S8C200</accession>
<evidence type="ECO:0000256" key="3">
    <source>
        <dbReference type="SAM" id="MobiDB-lite"/>
    </source>
</evidence>
<comment type="subcellular location">
    <subcellularLocation>
        <location evidence="1">Nucleus</location>
    </subcellularLocation>
</comment>
<comment type="caution">
    <text evidence="4">The sequence shown here is derived from an EMBL/GenBank/DDBJ whole genome shotgun (WGS) entry which is preliminary data.</text>
</comment>
<sequence>MGKRNAVTGALNSGLERKSSEIPANDEPTQVSGDVEVSSAAELPVLIPDNEVSGTALFNDSDHHGNEDEKSPTTESRKGKRKLSVFASSSRSLRSRSLEEPKPPEPVEMVKEEGSDGETRKRGRKKLDKGSSQNEFSRVRRHLGYLLHRIKYEQSLIDAYCAEGWKKQSLEKLKPEKEIQHAKSNILRYKLKVRSLFQHLDQLLSVGRLPDSLFDSEGEIDSEDV</sequence>
<evidence type="ECO:0000256" key="1">
    <source>
        <dbReference type="ARBA" id="ARBA00004123"/>
    </source>
</evidence>
<evidence type="ECO:0000256" key="2">
    <source>
        <dbReference type="ARBA" id="ARBA00023242"/>
    </source>
</evidence>
<dbReference type="GO" id="GO:0005634">
    <property type="term" value="C:nucleus"/>
    <property type="evidence" value="ECO:0007669"/>
    <property type="project" value="UniProtKB-SubCell"/>
</dbReference>
<reference evidence="4 5" key="1">
    <citation type="journal article" date="2013" name="BMC Genomics">
        <title>The miniature genome of a carnivorous plant Genlisea aurea contains a low number of genes and short non-coding sequences.</title>
        <authorList>
            <person name="Leushkin E.V."/>
            <person name="Sutormin R.A."/>
            <person name="Nabieva E.R."/>
            <person name="Penin A.A."/>
            <person name="Kondrashov A.S."/>
            <person name="Logacheva M.D."/>
        </authorList>
    </citation>
    <scope>NUCLEOTIDE SEQUENCE [LARGE SCALE GENOMIC DNA]</scope>
</reference>
<keyword evidence="2" id="KW-0539">Nucleus</keyword>